<comment type="similarity">
    <text evidence="1">Belongs to the PhzF family.</text>
</comment>
<name>A0ABP7M3C7_9GAMM</name>
<keyword evidence="2" id="KW-0413">Isomerase</keyword>
<gene>
    <name evidence="3" type="ORF">GCM10022277_04830</name>
</gene>
<organism evidence="3 4">
    <name type="scientific">Litoribacillus peritrichatus</name>
    <dbReference type="NCBI Taxonomy" id="718191"/>
    <lineage>
        <taxon>Bacteria</taxon>
        <taxon>Pseudomonadati</taxon>
        <taxon>Pseudomonadota</taxon>
        <taxon>Gammaproteobacteria</taxon>
        <taxon>Oceanospirillales</taxon>
        <taxon>Oceanospirillaceae</taxon>
        <taxon>Litoribacillus</taxon>
    </lineage>
</organism>
<evidence type="ECO:0000313" key="4">
    <source>
        <dbReference type="Proteomes" id="UP001501565"/>
    </source>
</evidence>
<dbReference type="Pfam" id="PF02567">
    <property type="entry name" value="PhzC-PhzF"/>
    <property type="match status" value="1"/>
</dbReference>
<dbReference type="PIRSF" id="PIRSF016184">
    <property type="entry name" value="PhzC_PhzF"/>
    <property type="match status" value="1"/>
</dbReference>
<dbReference type="SUPFAM" id="SSF54506">
    <property type="entry name" value="Diaminopimelate epimerase-like"/>
    <property type="match status" value="1"/>
</dbReference>
<accession>A0ABP7M3C7</accession>
<evidence type="ECO:0000256" key="2">
    <source>
        <dbReference type="ARBA" id="ARBA00023235"/>
    </source>
</evidence>
<evidence type="ECO:0000313" key="3">
    <source>
        <dbReference type="EMBL" id="GAA3913207.1"/>
    </source>
</evidence>
<dbReference type="PANTHER" id="PTHR13774">
    <property type="entry name" value="PHENAZINE BIOSYNTHESIS PROTEIN"/>
    <property type="match status" value="1"/>
</dbReference>
<dbReference type="EMBL" id="BAABBN010000004">
    <property type="protein sequence ID" value="GAA3913207.1"/>
    <property type="molecule type" value="Genomic_DNA"/>
</dbReference>
<dbReference type="RefSeq" id="WP_344795120.1">
    <property type="nucleotide sequence ID" value="NZ_BAABBN010000004.1"/>
</dbReference>
<sequence>MSEWITIYQVDAFADQVFRGNPAAVVPLAKWLPDEKLQQIAEENNLSETAFFSPDETGQLLLRWFTPVSEVELCGHATLAAAYVLFEEMGFADEQVVFNTLHKGPLTVKRDGKAFEMTFPKLQPEVVNEVPAGISQGLGIDVAEVLASDDYLVVLPSEDDVLNVNPDFNALAKLDRRGVIITAPGKSEDFVSRFFVPSLGVNEDPVTGSAHCISAPYWAEKLGKSQLTAKQVSKRTGLLSCEVSESSVTLKGEGVLYMKGSILIG</sequence>
<dbReference type="NCBIfam" id="TIGR00654">
    <property type="entry name" value="PhzF_family"/>
    <property type="match status" value="1"/>
</dbReference>
<evidence type="ECO:0000256" key="1">
    <source>
        <dbReference type="ARBA" id="ARBA00008270"/>
    </source>
</evidence>
<protein>
    <submittedName>
        <fullName evidence="3">PhzF family phenazine biosynthesis protein</fullName>
    </submittedName>
</protein>
<proteinExistence type="inferred from homology"/>
<comment type="caution">
    <text evidence="3">The sequence shown here is derived from an EMBL/GenBank/DDBJ whole genome shotgun (WGS) entry which is preliminary data.</text>
</comment>
<keyword evidence="4" id="KW-1185">Reference proteome</keyword>
<reference evidence="4" key="1">
    <citation type="journal article" date="2019" name="Int. J. Syst. Evol. Microbiol.">
        <title>The Global Catalogue of Microorganisms (GCM) 10K type strain sequencing project: providing services to taxonomists for standard genome sequencing and annotation.</title>
        <authorList>
            <consortium name="The Broad Institute Genomics Platform"/>
            <consortium name="The Broad Institute Genome Sequencing Center for Infectious Disease"/>
            <person name="Wu L."/>
            <person name="Ma J."/>
        </authorList>
    </citation>
    <scope>NUCLEOTIDE SEQUENCE [LARGE SCALE GENOMIC DNA]</scope>
    <source>
        <strain evidence="4">JCM 17551</strain>
    </source>
</reference>
<dbReference type="InterPro" id="IPR003719">
    <property type="entry name" value="Phenazine_PhzF-like"/>
</dbReference>
<dbReference type="Proteomes" id="UP001501565">
    <property type="component" value="Unassembled WGS sequence"/>
</dbReference>
<dbReference type="PANTHER" id="PTHR13774:SF17">
    <property type="entry name" value="PHENAZINE BIOSYNTHESIS-LIKE DOMAIN-CONTAINING PROTEIN"/>
    <property type="match status" value="1"/>
</dbReference>
<dbReference type="Gene3D" id="3.10.310.10">
    <property type="entry name" value="Diaminopimelate Epimerase, Chain A, domain 1"/>
    <property type="match status" value="2"/>
</dbReference>